<accession>A0ABP3LT60</accession>
<dbReference type="RefSeq" id="WP_343757046.1">
    <property type="nucleotide sequence ID" value="NZ_BAAADB010000008.1"/>
</dbReference>
<dbReference type="SMART" id="SM00644">
    <property type="entry name" value="Ami_2"/>
    <property type="match status" value="1"/>
</dbReference>
<sequence length="206" mass="22581">MSIEQRPAHPGNYTRGRTAKIDRIVVHVADGTYGGTLSWFAQDAAPASAHYTVATDGRTGQSVQEGDTAWHAGDWQMNARSIGIEHEGMPSRGPWTPSAAQLQASARLVASICQRHGIPADRAHIIGHSDVNPDRKARQGCPGPTWPWDAYLNMIRESLNPAPQPGHMKDGQEQRPVRFFDPRTNQQVGEGTLIEGTDKVYLKVTK</sequence>
<keyword evidence="3" id="KW-0378">Hydrolase</keyword>
<evidence type="ECO:0000256" key="2">
    <source>
        <dbReference type="ARBA" id="ARBA00011901"/>
    </source>
</evidence>
<dbReference type="PANTHER" id="PTHR30417">
    <property type="entry name" value="N-ACETYLMURAMOYL-L-ALANINE AMIDASE AMID"/>
    <property type="match status" value="1"/>
</dbReference>
<dbReference type="EC" id="3.5.1.28" evidence="2"/>
<comment type="caution">
    <text evidence="6">The sequence shown here is derived from an EMBL/GenBank/DDBJ whole genome shotgun (WGS) entry which is preliminary data.</text>
</comment>
<dbReference type="Gene3D" id="3.40.80.10">
    <property type="entry name" value="Peptidoglycan recognition protein-like"/>
    <property type="match status" value="1"/>
</dbReference>
<dbReference type="PANTHER" id="PTHR30417:SF1">
    <property type="entry name" value="N-ACETYLMURAMOYL-L-ALANINE AMIDASE AMID"/>
    <property type="match status" value="1"/>
</dbReference>
<name>A0ABP3LT60_9DEIO</name>
<evidence type="ECO:0000256" key="4">
    <source>
        <dbReference type="ARBA" id="ARBA00023316"/>
    </source>
</evidence>
<keyword evidence="4" id="KW-0961">Cell wall biogenesis/degradation</keyword>
<organism evidence="6 7">
    <name type="scientific">Deinococcus depolymerans</name>
    <dbReference type="NCBI Taxonomy" id="392408"/>
    <lineage>
        <taxon>Bacteria</taxon>
        <taxon>Thermotogati</taxon>
        <taxon>Deinococcota</taxon>
        <taxon>Deinococci</taxon>
        <taxon>Deinococcales</taxon>
        <taxon>Deinococcaceae</taxon>
        <taxon>Deinococcus</taxon>
    </lineage>
</organism>
<reference evidence="7" key="1">
    <citation type="journal article" date="2019" name="Int. J. Syst. Evol. Microbiol.">
        <title>The Global Catalogue of Microorganisms (GCM) 10K type strain sequencing project: providing services to taxonomists for standard genome sequencing and annotation.</title>
        <authorList>
            <consortium name="The Broad Institute Genomics Platform"/>
            <consortium name="The Broad Institute Genome Sequencing Center for Infectious Disease"/>
            <person name="Wu L."/>
            <person name="Ma J."/>
        </authorList>
    </citation>
    <scope>NUCLEOTIDE SEQUENCE [LARGE SCALE GENOMIC DNA]</scope>
    <source>
        <strain evidence="7">JCM 14368</strain>
    </source>
</reference>
<dbReference type="Pfam" id="PF01510">
    <property type="entry name" value="Amidase_2"/>
    <property type="match status" value="1"/>
</dbReference>
<dbReference type="InterPro" id="IPR002502">
    <property type="entry name" value="Amidase_domain"/>
</dbReference>
<evidence type="ECO:0000256" key="1">
    <source>
        <dbReference type="ARBA" id="ARBA00001561"/>
    </source>
</evidence>
<dbReference type="Proteomes" id="UP001500191">
    <property type="component" value="Unassembled WGS sequence"/>
</dbReference>
<protein>
    <recommendedName>
        <fullName evidence="2">N-acetylmuramoyl-L-alanine amidase</fullName>
        <ecNumber evidence="2">3.5.1.28</ecNumber>
    </recommendedName>
</protein>
<evidence type="ECO:0000313" key="6">
    <source>
        <dbReference type="EMBL" id="GAA0505329.1"/>
    </source>
</evidence>
<evidence type="ECO:0000256" key="3">
    <source>
        <dbReference type="ARBA" id="ARBA00022801"/>
    </source>
</evidence>
<dbReference type="InterPro" id="IPR051206">
    <property type="entry name" value="NAMLAA_amidase_2"/>
</dbReference>
<evidence type="ECO:0000259" key="5">
    <source>
        <dbReference type="SMART" id="SM00644"/>
    </source>
</evidence>
<dbReference type="SUPFAM" id="SSF55846">
    <property type="entry name" value="N-acetylmuramoyl-L-alanine amidase-like"/>
    <property type="match status" value="1"/>
</dbReference>
<proteinExistence type="predicted"/>
<dbReference type="InterPro" id="IPR036505">
    <property type="entry name" value="Amidase/PGRP_sf"/>
</dbReference>
<evidence type="ECO:0000313" key="7">
    <source>
        <dbReference type="Proteomes" id="UP001500191"/>
    </source>
</evidence>
<feature type="domain" description="N-acetylmuramoyl-L-alanine amidase" evidence="5">
    <location>
        <begin position="9"/>
        <end position="143"/>
    </location>
</feature>
<keyword evidence="7" id="KW-1185">Reference proteome</keyword>
<gene>
    <name evidence="6" type="ORF">GCM10008937_11520</name>
</gene>
<dbReference type="CDD" id="cd06583">
    <property type="entry name" value="PGRP"/>
    <property type="match status" value="1"/>
</dbReference>
<comment type="catalytic activity">
    <reaction evidence="1">
        <text>Hydrolyzes the link between N-acetylmuramoyl residues and L-amino acid residues in certain cell-wall glycopeptides.</text>
        <dbReference type="EC" id="3.5.1.28"/>
    </reaction>
</comment>
<dbReference type="EMBL" id="BAAADB010000008">
    <property type="protein sequence ID" value="GAA0505329.1"/>
    <property type="molecule type" value="Genomic_DNA"/>
</dbReference>